<protein>
    <submittedName>
        <fullName evidence="1">Uncharacterized protein</fullName>
    </submittedName>
</protein>
<name>A0A6H1ZS90_9ZZZZ</name>
<evidence type="ECO:0000313" key="1">
    <source>
        <dbReference type="EMBL" id="QJA50806.1"/>
    </source>
</evidence>
<dbReference type="AlphaFoldDB" id="A0A6H1ZS90"/>
<organism evidence="1">
    <name type="scientific">viral metagenome</name>
    <dbReference type="NCBI Taxonomy" id="1070528"/>
    <lineage>
        <taxon>unclassified sequences</taxon>
        <taxon>metagenomes</taxon>
        <taxon>organismal metagenomes</taxon>
    </lineage>
</organism>
<evidence type="ECO:0000313" key="2">
    <source>
        <dbReference type="EMBL" id="QJI00236.1"/>
    </source>
</evidence>
<gene>
    <name evidence="1" type="ORF">TM448A01898_0020</name>
    <name evidence="2" type="ORF">TM448B01885_0006</name>
</gene>
<accession>A0A6H1ZS90</accession>
<sequence>MNNYEVKLINKYSSVSLLIEADSQSAALCYFIDYFKNKISEFKKYEIEITPYQNFCQDFWELRKN</sequence>
<reference evidence="1" key="1">
    <citation type="submission" date="2020-03" db="EMBL/GenBank/DDBJ databases">
        <title>The deep terrestrial virosphere.</title>
        <authorList>
            <person name="Holmfeldt K."/>
            <person name="Nilsson E."/>
            <person name="Simone D."/>
            <person name="Lopez-Fernandez M."/>
            <person name="Wu X."/>
            <person name="de Brujin I."/>
            <person name="Lundin D."/>
            <person name="Andersson A."/>
            <person name="Bertilsson S."/>
            <person name="Dopson M."/>
        </authorList>
    </citation>
    <scope>NUCLEOTIDE SEQUENCE</scope>
    <source>
        <strain evidence="1">TM448A01898</strain>
        <strain evidence="2">TM448B01885</strain>
    </source>
</reference>
<proteinExistence type="predicted"/>
<dbReference type="EMBL" id="MT144218">
    <property type="protein sequence ID" value="QJA50806.1"/>
    <property type="molecule type" value="Genomic_DNA"/>
</dbReference>
<dbReference type="EMBL" id="MT144838">
    <property type="protein sequence ID" value="QJI00236.1"/>
    <property type="molecule type" value="Genomic_DNA"/>
</dbReference>